<protein>
    <submittedName>
        <fullName evidence="1">Uncharacterized protein</fullName>
    </submittedName>
</protein>
<dbReference type="AlphaFoldDB" id="A0A0A9B4W1"/>
<organism evidence="1">
    <name type="scientific">Arundo donax</name>
    <name type="common">Giant reed</name>
    <name type="synonym">Donax arundinaceus</name>
    <dbReference type="NCBI Taxonomy" id="35708"/>
    <lineage>
        <taxon>Eukaryota</taxon>
        <taxon>Viridiplantae</taxon>
        <taxon>Streptophyta</taxon>
        <taxon>Embryophyta</taxon>
        <taxon>Tracheophyta</taxon>
        <taxon>Spermatophyta</taxon>
        <taxon>Magnoliopsida</taxon>
        <taxon>Liliopsida</taxon>
        <taxon>Poales</taxon>
        <taxon>Poaceae</taxon>
        <taxon>PACMAD clade</taxon>
        <taxon>Arundinoideae</taxon>
        <taxon>Arundineae</taxon>
        <taxon>Arundo</taxon>
    </lineage>
</organism>
<reference evidence="1" key="1">
    <citation type="submission" date="2014-09" db="EMBL/GenBank/DDBJ databases">
        <authorList>
            <person name="Magalhaes I.L.F."/>
            <person name="Oliveira U."/>
            <person name="Santos F.R."/>
            <person name="Vidigal T.H.D.A."/>
            <person name="Brescovit A.D."/>
            <person name="Santos A.J."/>
        </authorList>
    </citation>
    <scope>NUCLEOTIDE SEQUENCE</scope>
    <source>
        <tissue evidence="1">Shoot tissue taken approximately 20 cm above the soil surface</tissue>
    </source>
</reference>
<dbReference type="EMBL" id="GBRH01241705">
    <property type="protein sequence ID" value="JAD56190.1"/>
    <property type="molecule type" value="Transcribed_RNA"/>
</dbReference>
<evidence type="ECO:0000313" key="1">
    <source>
        <dbReference type="EMBL" id="JAD56190.1"/>
    </source>
</evidence>
<sequence length="30" mass="3405">MGAAVGWLAKRGEEYNPRTTVPFGRRRATR</sequence>
<proteinExistence type="predicted"/>
<accession>A0A0A9B4W1</accession>
<reference evidence="1" key="2">
    <citation type="journal article" date="2015" name="Data Brief">
        <title>Shoot transcriptome of the giant reed, Arundo donax.</title>
        <authorList>
            <person name="Barrero R.A."/>
            <person name="Guerrero F.D."/>
            <person name="Moolhuijzen P."/>
            <person name="Goolsby J.A."/>
            <person name="Tidwell J."/>
            <person name="Bellgard S.E."/>
            <person name="Bellgard M.I."/>
        </authorList>
    </citation>
    <scope>NUCLEOTIDE SEQUENCE</scope>
    <source>
        <tissue evidence="1">Shoot tissue taken approximately 20 cm above the soil surface</tissue>
    </source>
</reference>
<name>A0A0A9B4W1_ARUDO</name>